<dbReference type="Pfam" id="PF00271">
    <property type="entry name" value="Helicase_C"/>
    <property type="match status" value="1"/>
</dbReference>
<dbReference type="GO" id="GO:0005524">
    <property type="term" value="F:ATP binding"/>
    <property type="evidence" value="ECO:0007669"/>
    <property type="project" value="UniProtKB-KW"/>
</dbReference>
<dbReference type="SMART" id="SM00487">
    <property type="entry name" value="DEXDc"/>
    <property type="match status" value="1"/>
</dbReference>
<comment type="caution">
    <text evidence="11">The sequence shown here is derived from an EMBL/GenBank/DDBJ whole genome shotgun (WGS) entry which is preliminary data.</text>
</comment>
<feature type="region of interest" description="Disordered" evidence="8">
    <location>
        <begin position="1"/>
        <end position="49"/>
    </location>
</feature>
<proteinExistence type="inferred from homology"/>
<evidence type="ECO:0000256" key="4">
    <source>
        <dbReference type="ARBA" id="ARBA00023125"/>
    </source>
</evidence>
<evidence type="ECO:0000256" key="3">
    <source>
        <dbReference type="ARBA" id="ARBA00022840"/>
    </source>
</evidence>
<dbReference type="GO" id="GO:0005737">
    <property type="term" value="C:cytoplasm"/>
    <property type="evidence" value="ECO:0007669"/>
    <property type="project" value="TreeGrafter"/>
</dbReference>
<dbReference type="EMBL" id="JAACJK010000012">
    <property type="protein sequence ID" value="KAF5338633.1"/>
    <property type="molecule type" value="Genomic_DNA"/>
</dbReference>
<dbReference type="Proteomes" id="UP000541558">
    <property type="component" value="Unassembled WGS sequence"/>
</dbReference>
<sequence length="761" mass="85408">MHLATPRKRKTPAGQRTAPPRLEFLSSPVSPTTPKKPRTPSKSAENSPYISLATPRKWTRVVNKVDREVLSQVTHELFGVTPRPWQLDLAERVLEGTDAIGIAGTGSGKSLVFAILAIAAELGQGRGLVVVISPLKALQNDQVRRFNKKTELKSVHAQRVLNFGAVAINEDNKDDSVFRRLGNNEYRICYASPEILLRNQVFKQLFRDPGFRRNLVAVVVDEAHVIQDWKTEFRKDYGELETLRVLMGSEIPWLALSGTCPTETFQTIYKTLGMGGARRLFILDLGTNRPNLRLWVRPMKYSPTSLWDLLSFLPHAPLTPNDFVKAIFYFKTRQQARDACDLLRAALPSKFQELLLPFTAIHSEEYKEECMERFMKGVELRWLFATLAAGMGTDVPDVEMVVVFGVDEFTSAFQKGGRAGRSPGLQATMIWLVEPWAFNPDPPAGTNEKITASQLQDQQRREKMDQHSREFINRSQSNKCMRTYACTHFRPQPKIRGLPWGDAVENDAEDPRVHLVAHEQVVTPGPACGCSAKICRPLSAPQTPVGLLTDGDHRRVIDLLKALGLQAPTSSAGTDDQSHAAEGSSSADLGQSVPPMPVPAKLSCTKVERATLHDQLTAWRDKQWANMRAQLPMCSRDWILGPPDIKRIVEKAHIIVNSPTIDEELLKKITTDSFMMSEDLLRSLIARVSKWKEGFFEARRKEGEERKGKRRRQVLAPEVSSAVDDPFCAQPVNRQAIPTAEDSIHAYSQVPPFQIHGYRHD</sequence>
<evidence type="ECO:0000256" key="6">
    <source>
        <dbReference type="ARBA" id="ARBA00034617"/>
    </source>
</evidence>
<dbReference type="PROSITE" id="PS51194">
    <property type="entry name" value="HELICASE_CTER"/>
    <property type="match status" value="1"/>
</dbReference>
<dbReference type="InterPro" id="IPR027417">
    <property type="entry name" value="P-loop_NTPase"/>
</dbReference>
<dbReference type="GO" id="GO:0009378">
    <property type="term" value="F:four-way junction helicase activity"/>
    <property type="evidence" value="ECO:0007669"/>
    <property type="project" value="TreeGrafter"/>
</dbReference>
<feature type="region of interest" description="Disordered" evidence="8">
    <location>
        <begin position="568"/>
        <end position="594"/>
    </location>
</feature>
<dbReference type="Gene3D" id="3.40.50.300">
    <property type="entry name" value="P-loop containing nucleotide triphosphate hydrolases"/>
    <property type="match status" value="2"/>
</dbReference>
<gene>
    <name evidence="11" type="ORF">D9611_010045</name>
    <name evidence="12" type="ORF">D9611_012779</name>
</gene>
<keyword evidence="3" id="KW-0067">ATP-binding</keyword>
<evidence type="ECO:0000259" key="9">
    <source>
        <dbReference type="PROSITE" id="PS51192"/>
    </source>
</evidence>
<evidence type="ECO:0000256" key="5">
    <source>
        <dbReference type="ARBA" id="ARBA00023235"/>
    </source>
</evidence>
<dbReference type="InterPro" id="IPR014001">
    <property type="entry name" value="Helicase_ATP-bd"/>
</dbReference>
<keyword evidence="13" id="KW-1185">Reference proteome</keyword>
<reference evidence="11 13" key="1">
    <citation type="journal article" date="2020" name="ISME J.">
        <title>Uncovering the hidden diversity of litter-decomposition mechanisms in mushroom-forming fungi.</title>
        <authorList>
            <person name="Floudas D."/>
            <person name="Bentzer J."/>
            <person name="Ahren D."/>
            <person name="Johansson T."/>
            <person name="Persson P."/>
            <person name="Tunlid A."/>
        </authorList>
    </citation>
    <scope>NUCLEOTIDE SEQUENCE [LARGE SCALE GENOMIC DNA]</scope>
    <source>
        <strain evidence="11 13">CBS 175.51</strain>
    </source>
</reference>
<feature type="domain" description="Helicase ATP-binding" evidence="9">
    <location>
        <begin position="90"/>
        <end position="278"/>
    </location>
</feature>
<dbReference type="InterPro" id="IPR001650">
    <property type="entry name" value="Helicase_C-like"/>
</dbReference>
<name>A0A8H5FFK0_9AGAR</name>
<protein>
    <recommendedName>
        <fullName evidence="7">DNA 3'-5' helicase</fullName>
        <ecNumber evidence="7">5.6.2.4</ecNumber>
    </recommendedName>
</protein>
<dbReference type="Pfam" id="PF00270">
    <property type="entry name" value="DEAD"/>
    <property type="match status" value="1"/>
</dbReference>
<dbReference type="GO" id="GO:0005694">
    <property type="term" value="C:chromosome"/>
    <property type="evidence" value="ECO:0007669"/>
    <property type="project" value="TreeGrafter"/>
</dbReference>
<dbReference type="GO" id="GO:0000724">
    <property type="term" value="P:double-strand break repair via homologous recombination"/>
    <property type="evidence" value="ECO:0007669"/>
    <property type="project" value="TreeGrafter"/>
</dbReference>
<organism evidence="11 13">
    <name type="scientific">Ephemerocybe angulata</name>
    <dbReference type="NCBI Taxonomy" id="980116"/>
    <lineage>
        <taxon>Eukaryota</taxon>
        <taxon>Fungi</taxon>
        <taxon>Dikarya</taxon>
        <taxon>Basidiomycota</taxon>
        <taxon>Agaricomycotina</taxon>
        <taxon>Agaricomycetes</taxon>
        <taxon>Agaricomycetidae</taxon>
        <taxon>Agaricales</taxon>
        <taxon>Agaricineae</taxon>
        <taxon>Psathyrellaceae</taxon>
        <taxon>Ephemerocybe</taxon>
    </lineage>
</organism>
<evidence type="ECO:0000256" key="7">
    <source>
        <dbReference type="ARBA" id="ARBA00034808"/>
    </source>
</evidence>
<feature type="compositionally biased region" description="Basic residues" evidence="8">
    <location>
        <begin position="1"/>
        <end position="11"/>
    </location>
</feature>
<comment type="similarity">
    <text evidence="1">Belongs to the helicase family. RecQ subfamily.</text>
</comment>
<comment type="catalytic activity">
    <reaction evidence="6">
        <text>Couples ATP hydrolysis with the unwinding of duplex DNA by translocating in the 3'-5' direction.</text>
        <dbReference type="EC" id="5.6.2.4"/>
    </reaction>
</comment>
<evidence type="ECO:0000256" key="8">
    <source>
        <dbReference type="SAM" id="MobiDB-lite"/>
    </source>
</evidence>
<dbReference type="SUPFAM" id="SSF52540">
    <property type="entry name" value="P-loop containing nucleoside triphosphate hydrolases"/>
    <property type="match status" value="1"/>
</dbReference>
<dbReference type="InterPro" id="IPR011545">
    <property type="entry name" value="DEAD/DEAH_box_helicase_dom"/>
</dbReference>
<evidence type="ECO:0000313" key="13">
    <source>
        <dbReference type="Proteomes" id="UP000541558"/>
    </source>
</evidence>
<evidence type="ECO:0000313" key="11">
    <source>
        <dbReference type="EMBL" id="KAF5334931.1"/>
    </source>
</evidence>
<dbReference type="PANTHER" id="PTHR13710:SF105">
    <property type="entry name" value="ATP-DEPENDENT DNA HELICASE Q1"/>
    <property type="match status" value="1"/>
</dbReference>
<dbReference type="GO" id="GO:0043138">
    <property type="term" value="F:3'-5' DNA helicase activity"/>
    <property type="evidence" value="ECO:0007669"/>
    <property type="project" value="UniProtKB-EC"/>
</dbReference>
<dbReference type="EMBL" id="JAACJK010000065">
    <property type="protein sequence ID" value="KAF5334931.1"/>
    <property type="molecule type" value="Genomic_DNA"/>
</dbReference>
<evidence type="ECO:0000256" key="2">
    <source>
        <dbReference type="ARBA" id="ARBA00022741"/>
    </source>
</evidence>
<dbReference type="EC" id="5.6.2.4" evidence="7"/>
<accession>A0A8H5FFK0</accession>
<evidence type="ECO:0000313" key="12">
    <source>
        <dbReference type="EMBL" id="KAF5338633.1"/>
    </source>
</evidence>
<keyword evidence="4" id="KW-0238">DNA-binding</keyword>
<keyword evidence="5" id="KW-0413">Isomerase</keyword>
<evidence type="ECO:0000259" key="10">
    <source>
        <dbReference type="PROSITE" id="PS51194"/>
    </source>
</evidence>
<dbReference type="PANTHER" id="PTHR13710">
    <property type="entry name" value="DNA HELICASE RECQ FAMILY MEMBER"/>
    <property type="match status" value="1"/>
</dbReference>
<dbReference type="PROSITE" id="PS51192">
    <property type="entry name" value="HELICASE_ATP_BIND_1"/>
    <property type="match status" value="1"/>
</dbReference>
<dbReference type="GO" id="GO:0003677">
    <property type="term" value="F:DNA binding"/>
    <property type="evidence" value="ECO:0007669"/>
    <property type="project" value="UniProtKB-KW"/>
</dbReference>
<feature type="domain" description="Helicase C-terminal" evidence="10">
    <location>
        <begin position="305"/>
        <end position="472"/>
    </location>
</feature>
<keyword evidence="2" id="KW-0547">Nucleotide-binding</keyword>
<dbReference type="OrthoDB" id="2499463at2759"/>
<dbReference type="AlphaFoldDB" id="A0A8H5FFK0"/>
<evidence type="ECO:0000256" key="1">
    <source>
        <dbReference type="ARBA" id="ARBA00005446"/>
    </source>
</evidence>